<keyword evidence="2" id="KW-1185">Reference proteome</keyword>
<proteinExistence type="predicted"/>
<evidence type="ECO:0000313" key="1">
    <source>
        <dbReference type="EMBL" id="QQP56342.1"/>
    </source>
</evidence>
<sequence length="58" mass="6675">MVLRAGSSMDATDTSGFGFRGGYLLNPLIVETLPRIASWSKVKEESIVIWTWIWRRKF</sequence>
<evidence type="ECO:0000313" key="2">
    <source>
        <dbReference type="Proteomes" id="UP000595437"/>
    </source>
</evidence>
<reference evidence="2" key="1">
    <citation type="submission" date="2021-01" db="EMBL/GenBank/DDBJ databases">
        <title>Caligus Genome Assembly.</title>
        <authorList>
            <person name="Gallardo-Escarate C."/>
        </authorList>
    </citation>
    <scope>NUCLEOTIDE SEQUENCE [LARGE SCALE GENOMIC DNA]</scope>
</reference>
<organism evidence="1 2">
    <name type="scientific">Caligus rogercresseyi</name>
    <name type="common">Sea louse</name>
    <dbReference type="NCBI Taxonomy" id="217165"/>
    <lineage>
        <taxon>Eukaryota</taxon>
        <taxon>Metazoa</taxon>
        <taxon>Ecdysozoa</taxon>
        <taxon>Arthropoda</taxon>
        <taxon>Crustacea</taxon>
        <taxon>Multicrustacea</taxon>
        <taxon>Hexanauplia</taxon>
        <taxon>Copepoda</taxon>
        <taxon>Siphonostomatoida</taxon>
        <taxon>Caligidae</taxon>
        <taxon>Caligus</taxon>
    </lineage>
</organism>
<dbReference type="AlphaFoldDB" id="A0A7T8KI23"/>
<dbReference type="Proteomes" id="UP000595437">
    <property type="component" value="Chromosome 1"/>
</dbReference>
<name>A0A7T8KI23_CALRO</name>
<accession>A0A7T8KI23</accession>
<gene>
    <name evidence="1" type="ORF">FKW44_000961</name>
</gene>
<protein>
    <submittedName>
        <fullName evidence="1">Uncharacterized protein</fullName>
    </submittedName>
</protein>
<feature type="non-terminal residue" evidence="1">
    <location>
        <position position="58"/>
    </location>
</feature>
<dbReference type="EMBL" id="CP045890">
    <property type="protein sequence ID" value="QQP56342.1"/>
    <property type="molecule type" value="Genomic_DNA"/>
</dbReference>